<gene>
    <name evidence="1" type="ORF">GCM10016272_02210</name>
</gene>
<comment type="caution">
    <text evidence="1">The sequence shown here is derived from an EMBL/GenBank/DDBJ whole genome shotgun (WGS) entry which is preliminary data.</text>
</comment>
<reference evidence="2" key="1">
    <citation type="journal article" date="2019" name="Int. J. Syst. Evol. Microbiol.">
        <title>The Global Catalogue of Microorganisms (GCM) 10K type strain sequencing project: providing services to taxonomists for standard genome sequencing and annotation.</title>
        <authorList>
            <consortium name="The Broad Institute Genomics Platform"/>
            <consortium name="The Broad Institute Genome Sequencing Center for Infectious Disease"/>
            <person name="Wu L."/>
            <person name="Ma J."/>
        </authorList>
    </citation>
    <scope>NUCLEOTIDE SEQUENCE [LARGE SCALE GENOMIC DNA]</scope>
    <source>
        <strain evidence="2">KCTC 42280</strain>
    </source>
</reference>
<dbReference type="RefSeq" id="WP_189580474.1">
    <property type="nucleotide sequence ID" value="NZ_BMZR01000001.1"/>
</dbReference>
<keyword evidence="2" id="KW-1185">Reference proteome</keyword>
<evidence type="ECO:0000313" key="1">
    <source>
        <dbReference type="EMBL" id="GHD25890.1"/>
    </source>
</evidence>
<evidence type="ECO:0000313" key="2">
    <source>
        <dbReference type="Proteomes" id="UP000610203"/>
    </source>
</evidence>
<protein>
    <submittedName>
        <fullName evidence="1">Uncharacterized protein</fullName>
    </submittedName>
</protein>
<dbReference type="Proteomes" id="UP000610203">
    <property type="component" value="Unassembled WGS sequence"/>
</dbReference>
<dbReference type="EMBL" id="BMZR01000001">
    <property type="protein sequence ID" value="GHD25890.1"/>
    <property type="molecule type" value="Genomic_DNA"/>
</dbReference>
<accession>A0ABQ3GP71</accession>
<organism evidence="1 2">
    <name type="scientific">Psychrobacter glaciei</name>
    <dbReference type="NCBI Taxonomy" id="619771"/>
    <lineage>
        <taxon>Bacteria</taxon>
        <taxon>Pseudomonadati</taxon>
        <taxon>Pseudomonadota</taxon>
        <taxon>Gammaproteobacteria</taxon>
        <taxon>Moraxellales</taxon>
        <taxon>Moraxellaceae</taxon>
        <taxon>Psychrobacter</taxon>
    </lineage>
</organism>
<sequence length="86" mass="9963">MSTNLTFDDHKSNLFKAMNGMRKTLEPLNERLKPLKMMLWVADGLVWLNRNAANDDSGGGFFIDNIRIEEMLAMTDEQLIKKLKEF</sequence>
<proteinExistence type="predicted"/>
<name>A0ABQ3GP71_9GAMM</name>